<protein>
    <recommendedName>
        <fullName evidence="3">WXG100 family type VII secretion target</fullName>
    </recommendedName>
</protein>
<gene>
    <name evidence="1" type="ORF">JT362_24070</name>
</gene>
<dbReference type="RefSeq" id="WP_260193988.1">
    <property type="nucleotide sequence ID" value="NZ_JAFFZE010000017.1"/>
</dbReference>
<organism evidence="1 2">
    <name type="scientific">Actinophytocola gossypii</name>
    <dbReference type="NCBI Taxonomy" id="2812003"/>
    <lineage>
        <taxon>Bacteria</taxon>
        <taxon>Bacillati</taxon>
        <taxon>Actinomycetota</taxon>
        <taxon>Actinomycetes</taxon>
        <taxon>Pseudonocardiales</taxon>
        <taxon>Pseudonocardiaceae</taxon>
    </lineage>
</organism>
<dbReference type="Gene3D" id="1.10.287.1060">
    <property type="entry name" value="ESAT-6-like"/>
    <property type="match status" value="1"/>
</dbReference>
<proteinExistence type="predicted"/>
<name>A0ABT2JEA2_9PSEU</name>
<evidence type="ECO:0000313" key="1">
    <source>
        <dbReference type="EMBL" id="MCT2586200.1"/>
    </source>
</evidence>
<accession>A0ABT2JEA2</accession>
<keyword evidence="2" id="KW-1185">Reference proteome</keyword>
<dbReference type="EMBL" id="JAFFZE010000017">
    <property type="protein sequence ID" value="MCT2586200.1"/>
    <property type="molecule type" value="Genomic_DNA"/>
</dbReference>
<sequence>MTDVPAGFEADPERLATQAGQFDDLAGRAETIHRTLAEALSTTGECWGTDAVGQSFRTAHAGPADGTLARLSSLTSDLGGVGARFAGTAATYTATDDGAVERLRAVDPDA</sequence>
<dbReference type="InterPro" id="IPR036689">
    <property type="entry name" value="ESAT-6-like_sf"/>
</dbReference>
<evidence type="ECO:0008006" key="3">
    <source>
        <dbReference type="Google" id="ProtNLM"/>
    </source>
</evidence>
<comment type="caution">
    <text evidence="1">The sequence shown here is derived from an EMBL/GenBank/DDBJ whole genome shotgun (WGS) entry which is preliminary data.</text>
</comment>
<dbReference type="SUPFAM" id="SSF140453">
    <property type="entry name" value="EsxAB dimer-like"/>
    <property type="match status" value="1"/>
</dbReference>
<evidence type="ECO:0000313" key="2">
    <source>
        <dbReference type="Proteomes" id="UP001156441"/>
    </source>
</evidence>
<reference evidence="1 2" key="1">
    <citation type="submission" date="2021-02" db="EMBL/GenBank/DDBJ databases">
        <title>Actinophytocola xerophila sp. nov., isolated from soil of cotton cropping field.</title>
        <authorList>
            <person name="Huang R."/>
            <person name="Chen X."/>
            <person name="Ge X."/>
            <person name="Liu W."/>
        </authorList>
    </citation>
    <scope>NUCLEOTIDE SEQUENCE [LARGE SCALE GENOMIC DNA]</scope>
    <source>
        <strain evidence="1 2">S1-96</strain>
    </source>
</reference>
<dbReference type="Proteomes" id="UP001156441">
    <property type="component" value="Unassembled WGS sequence"/>
</dbReference>